<reference evidence="2" key="1">
    <citation type="journal article" date="2014" name="Science">
        <title>Ancient hybridizations among the ancestral genomes of bread wheat.</title>
        <authorList>
            <consortium name="International Wheat Genome Sequencing Consortium,"/>
            <person name="Marcussen T."/>
            <person name="Sandve S.R."/>
            <person name="Heier L."/>
            <person name="Spannagl M."/>
            <person name="Pfeifer M."/>
            <person name="Jakobsen K.S."/>
            <person name="Wulff B.B."/>
            <person name="Steuernagel B."/>
            <person name="Mayer K.F."/>
            <person name="Olsen O.A."/>
        </authorList>
    </citation>
    <scope>NUCLEOTIDE SEQUENCE [LARGE SCALE GENOMIC DNA]</scope>
    <source>
        <strain evidence="2">cv. AL8/78</strain>
    </source>
</reference>
<reference evidence="2" key="2">
    <citation type="journal article" date="2017" name="Nat. Plants">
        <title>The Aegilops tauschii genome reveals multiple impacts of transposons.</title>
        <authorList>
            <person name="Zhao G."/>
            <person name="Zou C."/>
            <person name="Li K."/>
            <person name="Wang K."/>
            <person name="Li T."/>
            <person name="Gao L."/>
            <person name="Zhang X."/>
            <person name="Wang H."/>
            <person name="Yang Z."/>
            <person name="Liu X."/>
            <person name="Jiang W."/>
            <person name="Mao L."/>
            <person name="Kong X."/>
            <person name="Jiao Y."/>
            <person name="Jia J."/>
        </authorList>
    </citation>
    <scope>NUCLEOTIDE SEQUENCE [LARGE SCALE GENOMIC DNA]</scope>
    <source>
        <strain evidence="2">cv. AL8/78</strain>
    </source>
</reference>
<dbReference type="Gramene" id="AET6Gv20789900.1">
    <property type="protein sequence ID" value="AET6Gv20789900.1"/>
    <property type="gene ID" value="AET6Gv20789900"/>
</dbReference>
<protein>
    <submittedName>
        <fullName evidence="1">Uncharacterized protein</fullName>
    </submittedName>
</protein>
<evidence type="ECO:0000313" key="1">
    <source>
        <dbReference type="EnsemblPlants" id="AET6Gv20789900.1"/>
    </source>
</evidence>
<name>A0A453PN42_AEGTS</name>
<dbReference type="Proteomes" id="UP000015105">
    <property type="component" value="Chromosome 6D"/>
</dbReference>
<dbReference type="EnsemblPlants" id="AET6Gv20789900.1">
    <property type="protein sequence ID" value="AET6Gv20789900.1"/>
    <property type="gene ID" value="AET6Gv20789900"/>
</dbReference>
<keyword evidence="2" id="KW-1185">Reference proteome</keyword>
<organism evidence="1 2">
    <name type="scientific">Aegilops tauschii subsp. strangulata</name>
    <name type="common">Goatgrass</name>
    <dbReference type="NCBI Taxonomy" id="200361"/>
    <lineage>
        <taxon>Eukaryota</taxon>
        <taxon>Viridiplantae</taxon>
        <taxon>Streptophyta</taxon>
        <taxon>Embryophyta</taxon>
        <taxon>Tracheophyta</taxon>
        <taxon>Spermatophyta</taxon>
        <taxon>Magnoliopsida</taxon>
        <taxon>Liliopsida</taxon>
        <taxon>Poales</taxon>
        <taxon>Poaceae</taxon>
        <taxon>BOP clade</taxon>
        <taxon>Pooideae</taxon>
        <taxon>Triticodae</taxon>
        <taxon>Triticeae</taxon>
        <taxon>Triticinae</taxon>
        <taxon>Aegilops</taxon>
    </lineage>
</organism>
<evidence type="ECO:0000313" key="2">
    <source>
        <dbReference type="Proteomes" id="UP000015105"/>
    </source>
</evidence>
<accession>A0A453PN42</accession>
<reference evidence="1" key="4">
    <citation type="submission" date="2019-03" db="UniProtKB">
        <authorList>
            <consortium name="EnsemblPlants"/>
        </authorList>
    </citation>
    <scope>IDENTIFICATION</scope>
</reference>
<sequence>KTYTNLHLRLNIQKVKKTSMDPIREKLTETTLWNQLGSELTGRI</sequence>
<dbReference type="AlphaFoldDB" id="A0A453PN42"/>
<reference evidence="1" key="5">
    <citation type="journal article" date="2021" name="G3 (Bethesda)">
        <title>Aegilops tauschii genome assembly Aet v5.0 features greater sequence contiguity and improved annotation.</title>
        <authorList>
            <person name="Wang L."/>
            <person name="Zhu T."/>
            <person name="Rodriguez J.C."/>
            <person name="Deal K.R."/>
            <person name="Dubcovsky J."/>
            <person name="McGuire P.E."/>
            <person name="Lux T."/>
            <person name="Spannagl M."/>
            <person name="Mayer K.F.X."/>
            <person name="Baldrich P."/>
            <person name="Meyers B.C."/>
            <person name="Huo N."/>
            <person name="Gu Y.Q."/>
            <person name="Zhou H."/>
            <person name="Devos K.M."/>
            <person name="Bennetzen J.L."/>
            <person name="Unver T."/>
            <person name="Budak H."/>
            <person name="Gulick P.J."/>
            <person name="Galiba G."/>
            <person name="Kalapos B."/>
            <person name="Nelson D.R."/>
            <person name="Li P."/>
            <person name="You F.M."/>
            <person name="Luo M.C."/>
            <person name="Dvorak J."/>
        </authorList>
    </citation>
    <scope>NUCLEOTIDE SEQUENCE [LARGE SCALE GENOMIC DNA]</scope>
    <source>
        <strain evidence="1">cv. AL8/78</strain>
    </source>
</reference>
<proteinExistence type="predicted"/>
<reference evidence="1" key="3">
    <citation type="journal article" date="2017" name="Nature">
        <title>Genome sequence of the progenitor of the wheat D genome Aegilops tauschii.</title>
        <authorList>
            <person name="Luo M.C."/>
            <person name="Gu Y.Q."/>
            <person name="Puiu D."/>
            <person name="Wang H."/>
            <person name="Twardziok S.O."/>
            <person name="Deal K.R."/>
            <person name="Huo N."/>
            <person name="Zhu T."/>
            <person name="Wang L."/>
            <person name="Wang Y."/>
            <person name="McGuire P.E."/>
            <person name="Liu S."/>
            <person name="Long H."/>
            <person name="Ramasamy R.K."/>
            <person name="Rodriguez J.C."/>
            <person name="Van S.L."/>
            <person name="Yuan L."/>
            <person name="Wang Z."/>
            <person name="Xia Z."/>
            <person name="Xiao L."/>
            <person name="Anderson O.D."/>
            <person name="Ouyang S."/>
            <person name="Liang Y."/>
            <person name="Zimin A.V."/>
            <person name="Pertea G."/>
            <person name="Qi P."/>
            <person name="Bennetzen J.L."/>
            <person name="Dai X."/>
            <person name="Dawson M.W."/>
            <person name="Muller H.G."/>
            <person name="Kugler K."/>
            <person name="Rivarola-Duarte L."/>
            <person name="Spannagl M."/>
            <person name="Mayer K.F.X."/>
            <person name="Lu F.H."/>
            <person name="Bevan M.W."/>
            <person name="Leroy P."/>
            <person name="Li P."/>
            <person name="You F.M."/>
            <person name="Sun Q."/>
            <person name="Liu Z."/>
            <person name="Lyons E."/>
            <person name="Wicker T."/>
            <person name="Salzberg S.L."/>
            <person name="Devos K.M."/>
            <person name="Dvorak J."/>
        </authorList>
    </citation>
    <scope>NUCLEOTIDE SEQUENCE [LARGE SCALE GENOMIC DNA]</scope>
    <source>
        <strain evidence="1">cv. AL8/78</strain>
    </source>
</reference>